<reference evidence="1" key="1">
    <citation type="submission" date="2020-11" db="EMBL/GenBank/DDBJ databases">
        <authorList>
            <consortium name="DOE Joint Genome Institute"/>
            <person name="Ahrendt S."/>
            <person name="Riley R."/>
            <person name="Andreopoulos W."/>
            <person name="LaButti K."/>
            <person name="Pangilinan J."/>
            <person name="Ruiz-duenas F.J."/>
            <person name="Barrasa J.M."/>
            <person name="Sanchez-Garcia M."/>
            <person name="Camarero S."/>
            <person name="Miyauchi S."/>
            <person name="Serrano A."/>
            <person name="Linde D."/>
            <person name="Babiker R."/>
            <person name="Drula E."/>
            <person name="Ayuso-Fernandez I."/>
            <person name="Pacheco R."/>
            <person name="Padilla G."/>
            <person name="Ferreira P."/>
            <person name="Barriuso J."/>
            <person name="Kellner H."/>
            <person name="Castanera R."/>
            <person name="Alfaro M."/>
            <person name="Ramirez L."/>
            <person name="Pisabarro A.G."/>
            <person name="Kuo A."/>
            <person name="Tritt A."/>
            <person name="Lipzen A."/>
            <person name="He G."/>
            <person name="Yan M."/>
            <person name="Ng V."/>
            <person name="Cullen D."/>
            <person name="Martin F."/>
            <person name="Rosso M.-N."/>
            <person name="Henrissat B."/>
            <person name="Hibbett D."/>
            <person name="Martinez A.T."/>
            <person name="Grigoriev I.V."/>
        </authorList>
    </citation>
    <scope>NUCLEOTIDE SEQUENCE</scope>
    <source>
        <strain evidence="1">AH 44721</strain>
    </source>
</reference>
<name>A0A9P5NB92_GYMJU</name>
<evidence type="ECO:0000313" key="2">
    <source>
        <dbReference type="Proteomes" id="UP000724874"/>
    </source>
</evidence>
<evidence type="ECO:0008006" key="3">
    <source>
        <dbReference type="Google" id="ProtNLM"/>
    </source>
</evidence>
<dbReference type="Proteomes" id="UP000724874">
    <property type="component" value="Unassembled WGS sequence"/>
</dbReference>
<protein>
    <recommendedName>
        <fullName evidence="3">F-box domain-containing protein</fullName>
    </recommendedName>
</protein>
<dbReference type="EMBL" id="JADNYJ010000173">
    <property type="protein sequence ID" value="KAF8877231.1"/>
    <property type="molecule type" value="Genomic_DNA"/>
</dbReference>
<dbReference type="OrthoDB" id="3051800at2759"/>
<keyword evidence="2" id="KW-1185">Reference proteome</keyword>
<dbReference type="AlphaFoldDB" id="A0A9P5NB92"/>
<evidence type="ECO:0000313" key="1">
    <source>
        <dbReference type="EMBL" id="KAF8877231.1"/>
    </source>
</evidence>
<comment type="caution">
    <text evidence="1">The sequence shown here is derived from an EMBL/GenBank/DDBJ whole genome shotgun (WGS) entry which is preliminary data.</text>
</comment>
<proteinExistence type="predicted"/>
<accession>A0A9P5NB92</accession>
<organism evidence="1 2">
    <name type="scientific">Gymnopilus junonius</name>
    <name type="common">Spectacular rustgill mushroom</name>
    <name type="synonym">Gymnopilus spectabilis subsp. junonius</name>
    <dbReference type="NCBI Taxonomy" id="109634"/>
    <lineage>
        <taxon>Eukaryota</taxon>
        <taxon>Fungi</taxon>
        <taxon>Dikarya</taxon>
        <taxon>Basidiomycota</taxon>
        <taxon>Agaricomycotina</taxon>
        <taxon>Agaricomycetes</taxon>
        <taxon>Agaricomycetidae</taxon>
        <taxon>Agaricales</taxon>
        <taxon>Agaricineae</taxon>
        <taxon>Hymenogastraceae</taxon>
        <taxon>Gymnopilus</taxon>
    </lineage>
</organism>
<sequence length="721" mass="81805">MLSPVDQEESSYYYLDQEVMPTSLWYSDWQGYSYNTVQDPEKTPTTRPTDLSQQAFHFQDSLTLQQAESLSESYLNYDPDPVLNTAFDPDPALFVDFEQSLDTQSFIPDMSMLVNTYADSNLHFESDATQDLKYASTDNEGHMQGTHERHSDDGFPSSIPTATSTATHPFPTFDEIFKTDFVKRIFHLDRLPKDWVAPSRHTKPFVLAVSKANMVDHRVALDFLSKEICVRICDYLNPNEITKLGMAIKSLYRQIVQDRNVWYRALRRLTKLNSVPLSFYPMSMGMGAFSMRIMADWPSRWLYGLRTHPSGGHPYERRAFDCRGPGRNSSTEPNYKGLSILLVPSGRYLIADDGRQLFFWDMLMGAQLPFEFGCSYVHEHPSGARPAKPILEAFQSPGGNIRVISFFERTKDKIGRYIIYDVCPRNYFSPSTITPICNGAEHDKGGLYACNGDLLAILVGRILSVRNIITQSMERLAIHNPENSPAKLLMFSGPCSIILVHLRGLSVYNFSLDLRDSSQKHHIPSKTLQPIFSVPIEFHDRMNKDLKIQGSRSYTPPVFESPPLWHQNSDVHPLVFDIVRNRKGKESHQVRWRYEISFPGPVTGDNAQGISSLAPSCTCINRIMVPNQWTNIRNFGFCKDQIILAGSLPGVGVGVTYAPDHLPLQDGRLGINRGVHSSYLFGTEVPDLPQTSDLYLCPVTGRVCYTTRKPYEIAVIDYFYV</sequence>
<gene>
    <name evidence="1" type="ORF">CPB84DRAFT_1795176</name>
</gene>